<feature type="region of interest" description="Disordered" evidence="1">
    <location>
        <begin position="178"/>
        <end position="210"/>
    </location>
</feature>
<feature type="compositionally biased region" description="Low complexity" evidence="1">
    <location>
        <begin position="178"/>
        <end position="190"/>
    </location>
</feature>
<feature type="region of interest" description="Disordered" evidence="1">
    <location>
        <begin position="428"/>
        <end position="460"/>
    </location>
</feature>
<protein>
    <submittedName>
        <fullName evidence="3">S-layer region-like protein, putative</fullName>
    </submittedName>
</protein>
<feature type="compositionally biased region" description="Polar residues" evidence="1">
    <location>
        <begin position="201"/>
        <end position="210"/>
    </location>
</feature>
<dbReference type="EMBL" id="CP001344">
    <property type="protein sequence ID" value="ACL44985.1"/>
    <property type="molecule type" value="Genomic_DNA"/>
</dbReference>
<name>B8HJN2_CYAP4</name>
<dbReference type="STRING" id="395961.Cyan7425_2630"/>
<dbReference type="InterPro" id="IPR001119">
    <property type="entry name" value="SLH_dom"/>
</dbReference>
<dbReference type="PANTHER" id="PTHR33740:SF3">
    <property type="entry name" value="GPI-ANCHORED ADHESIN-LIKE PROTEIN"/>
    <property type="match status" value="1"/>
</dbReference>
<feature type="domain" description="SLH" evidence="2">
    <location>
        <begin position="284"/>
        <end position="351"/>
    </location>
</feature>
<dbReference type="eggNOG" id="ENOG502Z7MI">
    <property type="taxonomic scope" value="Bacteria"/>
</dbReference>
<reference evidence="3" key="1">
    <citation type="submission" date="2009-01" db="EMBL/GenBank/DDBJ databases">
        <title>Complete sequence of chromosome Cyanothece sp. PCC 7425.</title>
        <authorList>
            <consortium name="US DOE Joint Genome Institute"/>
            <person name="Lucas S."/>
            <person name="Copeland A."/>
            <person name="Lapidus A."/>
            <person name="Glavina del Rio T."/>
            <person name="Dalin E."/>
            <person name="Tice H."/>
            <person name="Bruce D."/>
            <person name="Goodwin L."/>
            <person name="Pitluck S."/>
            <person name="Sims D."/>
            <person name="Meineke L."/>
            <person name="Brettin T."/>
            <person name="Detter J.C."/>
            <person name="Han C."/>
            <person name="Larimer F."/>
            <person name="Land M."/>
            <person name="Hauser L."/>
            <person name="Kyrpides N."/>
            <person name="Ovchinnikova G."/>
            <person name="Liberton M."/>
            <person name="Stoeckel J."/>
            <person name="Banerjee A."/>
            <person name="Singh A."/>
            <person name="Page L."/>
            <person name="Sato H."/>
            <person name="Zhao L."/>
            <person name="Sherman L."/>
            <person name="Pakrasi H."/>
            <person name="Richardson P."/>
        </authorList>
    </citation>
    <scope>NUCLEOTIDE SEQUENCE</scope>
    <source>
        <strain evidence="3">PCC 7425</strain>
    </source>
</reference>
<evidence type="ECO:0000313" key="3">
    <source>
        <dbReference type="EMBL" id="ACL44985.1"/>
    </source>
</evidence>
<evidence type="ECO:0000256" key="1">
    <source>
        <dbReference type="SAM" id="MobiDB-lite"/>
    </source>
</evidence>
<feature type="compositionally biased region" description="Polar residues" evidence="1">
    <location>
        <begin position="430"/>
        <end position="450"/>
    </location>
</feature>
<proteinExistence type="predicted"/>
<organism evidence="3">
    <name type="scientific">Cyanothece sp. (strain PCC 7425 / ATCC 29141)</name>
    <dbReference type="NCBI Taxonomy" id="395961"/>
    <lineage>
        <taxon>Bacteria</taxon>
        <taxon>Bacillati</taxon>
        <taxon>Cyanobacteriota</taxon>
        <taxon>Cyanophyceae</taxon>
        <taxon>Gomontiellales</taxon>
        <taxon>Cyanothecaceae</taxon>
        <taxon>Cyanothece</taxon>
    </lineage>
</organism>
<dbReference type="HOGENOM" id="CLU_048100_0_0_3"/>
<dbReference type="AlphaFoldDB" id="B8HJN2"/>
<dbReference type="PANTHER" id="PTHR33740">
    <property type="entry name" value="GPI-ANCHORED ADHESIN-LIKE PROTEIN"/>
    <property type="match status" value="1"/>
</dbReference>
<dbReference type="PROSITE" id="PS51272">
    <property type="entry name" value="SLH"/>
    <property type="match status" value="1"/>
</dbReference>
<evidence type="ECO:0000259" key="2">
    <source>
        <dbReference type="PROSITE" id="PS51272"/>
    </source>
</evidence>
<dbReference type="Pfam" id="PF00395">
    <property type="entry name" value="SLH"/>
    <property type="match status" value="1"/>
</dbReference>
<sequence length="460" mass="49501">MVGKERLGMKFRPFSKIALLVLLSLIAGCTGSGDWQRLFSADPKAGVWAGAPSSPLPNDFPAELRYPNATLVGSTPGSGTQLAVSNPSVSNLNGLEGRGWEQTRWQTTDTPVAVKNFYLNLFQRSPWQLVNQTSGDGRDNLTARKNNLQVVVSLPTPSQISVPTGNTPTEFNLQYSSANPSVSAAPSPTSDLIGPVLPGNASPSPQTSPTFTDLNQAPLALQVNLQDMAKLGILTPADASRNPNLFYPNQAINRRTFARWLVLTNNRIYSDRPARQIRLASPSDSPLFRDVPSSDPDFPYIQGLAAAGYLPSSLTDSTSLQFRPNDPLSREALLQWKVPVDIRQNLPTATMDGVKQAWGFKDANRIAPEALQAVLADYQNGDLSNIRRLFGSTLLLQPKKPVTRAEAGVALWYVGVQGDGFSAQDALKSEQVQASSNPTPNDSALSNSAPNPTPGLGRSN</sequence>
<dbReference type="KEGG" id="cyn:Cyan7425_2630"/>
<gene>
    <name evidence="3" type="ordered locus">Cyan7425_2630</name>
</gene>
<dbReference type="PROSITE" id="PS51257">
    <property type="entry name" value="PROKAR_LIPOPROTEIN"/>
    <property type="match status" value="1"/>
</dbReference>
<accession>B8HJN2</accession>